<proteinExistence type="predicted"/>
<gene>
    <name evidence="3" type="ORF">ACJRO7_011269</name>
</gene>
<dbReference type="InterPro" id="IPR050905">
    <property type="entry name" value="Plant_NBS-LRR"/>
</dbReference>
<dbReference type="EMBL" id="JBJKBG010000002">
    <property type="protein sequence ID" value="KAL3750248.1"/>
    <property type="molecule type" value="Genomic_DNA"/>
</dbReference>
<evidence type="ECO:0000259" key="2">
    <source>
        <dbReference type="Pfam" id="PF23247"/>
    </source>
</evidence>
<comment type="caution">
    <text evidence="3">The sequence shown here is derived from an EMBL/GenBank/DDBJ whole genome shotgun (WGS) entry which is preliminary data.</text>
</comment>
<dbReference type="AlphaFoldDB" id="A0ABD3LI00"/>
<accession>A0ABD3LI00</accession>
<dbReference type="InterPro" id="IPR057135">
    <property type="entry name" value="At4g27190-like_LRR"/>
</dbReference>
<dbReference type="Gene3D" id="3.80.10.10">
    <property type="entry name" value="Ribonuclease Inhibitor"/>
    <property type="match status" value="1"/>
</dbReference>
<protein>
    <recommendedName>
        <fullName evidence="2">Disease resistance protein At4g27190-like leucine-rich repeats domain-containing protein</fullName>
    </recommendedName>
</protein>
<feature type="non-terminal residue" evidence="3">
    <location>
        <position position="1"/>
    </location>
</feature>
<sequence length="237" mass="27476">ELRLTGIQSREFWENETDYGHICCLKVLEVKHCHNLLNVIPSFMSKRLLHYLESLTMESCNLIESIYTLEGLSVMERETARSSPLRELSLCNLPNLTYIWKNEDSLNLCFHNLTSIRVEKCPRLRSLFTMSMAKSLGQLRYLGLCGCEEMEYTVVREEEKPEEAVDIIVFPRLVTLYLHNMPKLRSFCQGKHISEWPALKEFTAEYCKAVEVIVGDTGCRKLEDSIPTQQVLLLVHK</sequence>
<dbReference type="PANTHER" id="PTHR33463:SF209">
    <property type="entry name" value="DISEASE RESISTANCE PROTEIN RPS2-LIKE"/>
    <property type="match status" value="1"/>
</dbReference>
<dbReference type="SUPFAM" id="SSF52047">
    <property type="entry name" value="RNI-like"/>
    <property type="match status" value="1"/>
</dbReference>
<dbReference type="InterPro" id="IPR032675">
    <property type="entry name" value="LRR_dom_sf"/>
</dbReference>
<organism evidence="3 4">
    <name type="scientific">Eucalyptus globulus</name>
    <name type="common">Tasmanian blue gum</name>
    <dbReference type="NCBI Taxonomy" id="34317"/>
    <lineage>
        <taxon>Eukaryota</taxon>
        <taxon>Viridiplantae</taxon>
        <taxon>Streptophyta</taxon>
        <taxon>Embryophyta</taxon>
        <taxon>Tracheophyta</taxon>
        <taxon>Spermatophyta</taxon>
        <taxon>Magnoliopsida</taxon>
        <taxon>eudicotyledons</taxon>
        <taxon>Gunneridae</taxon>
        <taxon>Pentapetalae</taxon>
        <taxon>rosids</taxon>
        <taxon>malvids</taxon>
        <taxon>Myrtales</taxon>
        <taxon>Myrtaceae</taxon>
        <taxon>Myrtoideae</taxon>
        <taxon>Eucalypteae</taxon>
        <taxon>Eucalyptus</taxon>
    </lineage>
</organism>
<evidence type="ECO:0000313" key="3">
    <source>
        <dbReference type="EMBL" id="KAL3750248.1"/>
    </source>
</evidence>
<name>A0ABD3LI00_EUCGL</name>
<evidence type="ECO:0000256" key="1">
    <source>
        <dbReference type="ARBA" id="ARBA00022821"/>
    </source>
</evidence>
<dbReference type="Proteomes" id="UP001634007">
    <property type="component" value="Unassembled WGS sequence"/>
</dbReference>
<evidence type="ECO:0000313" key="4">
    <source>
        <dbReference type="Proteomes" id="UP001634007"/>
    </source>
</evidence>
<keyword evidence="1" id="KW-0611">Plant defense</keyword>
<feature type="domain" description="Disease resistance protein At4g27190-like leucine-rich repeats" evidence="2">
    <location>
        <begin position="2"/>
        <end position="148"/>
    </location>
</feature>
<dbReference type="Pfam" id="PF23247">
    <property type="entry name" value="LRR_RPS2"/>
    <property type="match status" value="1"/>
</dbReference>
<keyword evidence="4" id="KW-1185">Reference proteome</keyword>
<feature type="non-terminal residue" evidence="3">
    <location>
        <position position="237"/>
    </location>
</feature>
<dbReference type="PANTHER" id="PTHR33463">
    <property type="entry name" value="NB-ARC DOMAIN-CONTAINING PROTEIN-RELATED"/>
    <property type="match status" value="1"/>
</dbReference>
<reference evidence="3 4" key="1">
    <citation type="submission" date="2024-11" db="EMBL/GenBank/DDBJ databases">
        <title>Chromosome-level genome assembly of Eucalyptus globulus Labill. provides insights into its genome evolution.</title>
        <authorList>
            <person name="Li X."/>
        </authorList>
    </citation>
    <scope>NUCLEOTIDE SEQUENCE [LARGE SCALE GENOMIC DNA]</scope>
    <source>
        <strain evidence="3">CL2024</strain>
        <tissue evidence="3">Fresh tender leaves</tissue>
    </source>
</reference>